<feature type="domain" description="Glycosyltransferase subfamily 4-like N-terminal" evidence="1">
    <location>
        <begin position="11"/>
        <end position="173"/>
    </location>
</feature>
<dbReference type="InterPro" id="IPR028098">
    <property type="entry name" value="Glyco_trans_4-like_N"/>
</dbReference>
<reference evidence="2 3" key="1">
    <citation type="submission" date="2023-07" db="EMBL/GenBank/DDBJ databases">
        <authorList>
            <person name="Kim M.K."/>
        </authorList>
    </citation>
    <scope>NUCLEOTIDE SEQUENCE [LARGE SCALE GENOMIC DNA]</scope>
    <source>
        <strain evidence="2 3">KR1UV-12</strain>
    </source>
</reference>
<organism evidence="2 3">
    <name type="scientific">Sphingomonas aurea</name>
    <dbReference type="NCBI Taxonomy" id="3063994"/>
    <lineage>
        <taxon>Bacteria</taxon>
        <taxon>Pseudomonadati</taxon>
        <taxon>Pseudomonadota</taxon>
        <taxon>Alphaproteobacteria</taxon>
        <taxon>Sphingomonadales</taxon>
        <taxon>Sphingomonadaceae</taxon>
        <taxon>Sphingomonas</taxon>
    </lineage>
</organism>
<keyword evidence="3" id="KW-1185">Reference proteome</keyword>
<dbReference type="GO" id="GO:0016757">
    <property type="term" value="F:glycosyltransferase activity"/>
    <property type="evidence" value="ECO:0007669"/>
    <property type="project" value="UniProtKB-KW"/>
</dbReference>
<sequence>MRVMHVCDSIIGGTGSYLTELLLEQHRSTPDIELMLLMPAEHLSYLDERFADSGIAIKTFRRAGRTRGMVMLLLCYLRHLIGWKPQIVHAHSFGAGVVTRIVPGRWAGLIYCPHGWSFNMTLPTLIQRTLSLLEWILAWRSDALVLISRHDYDSGREYGIPARKMRLVLSGIEARAPVGPTAAWQDPRVKLLFVGRFDRQKGLDVLLRAMEPARHHACLRVIGAPVVGEGGDLPMPRDYLEPIGWQDREGVFAHMRAADAVVVPSRWEGFGLVAIEAMRLGKAVIASNVGGLAETLGNGKYGHVFPPGDDAALARTILSLTPAQLAETGRIGRERFAAAYTSDRMAQQITDIYRAILSSDPADRVQVAE</sequence>
<dbReference type="RefSeq" id="WP_305172243.1">
    <property type="nucleotide sequence ID" value="NZ_JAUUDS010000001.1"/>
</dbReference>
<comment type="caution">
    <text evidence="2">The sequence shown here is derived from an EMBL/GenBank/DDBJ whole genome shotgun (WGS) entry which is preliminary data.</text>
</comment>
<protein>
    <submittedName>
        <fullName evidence="2">Glycosyltransferase</fullName>
        <ecNumber evidence="2">2.4.-.-</ecNumber>
    </submittedName>
</protein>
<dbReference type="SUPFAM" id="SSF53756">
    <property type="entry name" value="UDP-Glycosyltransferase/glycogen phosphorylase"/>
    <property type="match status" value="1"/>
</dbReference>
<keyword evidence="2" id="KW-0808">Transferase</keyword>
<gene>
    <name evidence="2" type="ORF">Q5H91_05700</name>
</gene>
<dbReference type="EMBL" id="JAUUDS010000001">
    <property type="protein sequence ID" value="MDP1026696.1"/>
    <property type="molecule type" value="Genomic_DNA"/>
</dbReference>
<dbReference type="Proteomes" id="UP001230685">
    <property type="component" value="Unassembled WGS sequence"/>
</dbReference>
<dbReference type="Pfam" id="PF13692">
    <property type="entry name" value="Glyco_trans_1_4"/>
    <property type="match status" value="1"/>
</dbReference>
<evidence type="ECO:0000313" key="2">
    <source>
        <dbReference type="EMBL" id="MDP1026696.1"/>
    </source>
</evidence>
<proteinExistence type="predicted"/>
<dbReference type="EC" id="2.4.-.-" evidence="2"/>
<dbReference type="PANTHER" id="PTHR45947">
    <property type="entry name" value="SULFOQUINOVOSYL TRANSFERASE SQD2"/>
    <property type="match status" value="1"/>
</dbReference>
<dbReference type="Gene3D" id="3.40.50.2000">
    <property type="entry name" value="Glycogen Phosphorylase B"/>
    <property type="match status" value="2"/>
</dbReference>
<dbReference type="PANTHER" id="PTHR45947:SF3">
    <property type="entry name" value="SULFOQUINOVOSYL TRANSFERASE SQD2"/>
    <property type="match status" value="1"/>
</dbReference>
<evidence type="ECO:0000259" key="1">
    <source>
        <dbReference type="Pfam" id="PF13439"/>
    </source>
</evidence>
<dbReference type="InterPro" id="IPR050194">
    <property type="entry name" value="Glycosyltransferase_grp1"/>
</dbReference>
<dbReference type="Pfam" id="PF13439">
    <property type="entry name" value="Glyco_transf_4"/>
    <property type="match status" value="1"/>
</dbReference>
<accession>A0ABT9EIA6</accession>
<name>A0ABT9EIA6_9SPHN</name>
<keyword evidence="2" id="KW-0328">Glycosyltransferase</keyword>
<evidence type="ECO:0000313" key="3">
    <source>
        <dbReference type="Proteomes" id="UP001230685"/>
    </source>
</evidence>